<evidence type="ECO:0000256" key="2">
    <source>
        <dbReference type="SAM" id="Phobius"/>
    </source>
</evidence>
<dbReference type="InterPro" id="IPR011008">
    <property type="entry name" value="Dimeric_a/b-barrel"/>
</dbReference>
<dbReference type="Pfam" id="PF13826">
    <property type="entry name" value="Monooxy_af470-like"/>
    <property type="match status" value="1"/>
</dbReference>
<dbReference type="RefSeq" id="XP_013314728.1">
    <property type="nucleotide sequence ID" value="XM_013459274.1"/>
</dbReference>
<dbReference type="STRING" id="348802.A0A0D2F2I5"/>
<evidence type="ECO:0000256" key="1">
    <source>
        <dbReference type="SAM" id="MobiDB-lite"/>
    </source>
</evidence>
<accession>A0A0D2F2I5</accession>
<dbReference type="HOGENOM" id="CLU_053354_1_0_1"/>
<gene>
    <name evidence="3" type="ORF">PV05_06526</name>
</gene>
<feature type="transmembrane region" description="Helical" evidence="2">
    <location>
        <begin position="37"/>
        <end position="59"/>
    </location>
</feature>
<dbReference type="EMBL" id="KN847320">
    <property type="protein sequence ID" value="KIW54144.1"/>
    <property type="molecule type" value="Genomic_DNA"/>
</dbReference>
<dbReference type="OrthoDB" id="3202396at2759"/>
<evidence type="ECO:0000313" key="4">
    <source>
        <dbReference type="Proteomes" id="UP000054342"/>
    </source>
</evidence>
<keyword evidence="2" id="KW-1133">Transmembrane helix</keyword>
<feature type="region of interest" description="Disordered" evidence="1">
    <location>
        <begin position="1"/>
        <end position="20"/>
    </location>
</feature>
<dbReference type="SUPFAM" id="SSF54909">
    <property type="entry name" value="Dimeric alpha+beta barrel"/>
    <property type="match status" value="1"/>
</dbReference>
<evidence type="ECO:0000313" key="3">
    <source>
        <dbReference type="EMBL" id="KIW54144.1"/>
    </source>
</evidence>
<proteinExistence type="predicted"/>
<organism evidence="3 4">
    <name type="scientific">Exophiala xenobiotica</name>
    <dbReference type="NCBI Taxonomy" id="348802"/>
    <lineage>
        <taxon>Eukaryota</taxon>
        <taxon>Fungi</taxon>
        <taxon>Dikarya</taxon>
        <taxon>Ascomycota</taxon>
        <taxon>Pezizomycotina</taxon>
        <taxon>Eurotiomycetes</taxon>
        <taxon>Chaetothyriomycetidae</taxon>
        <taxon>Chaetothyriales</taxon>
        <taxon>Herpotrichiellaceae</taxon>
        <taxon>Exophiala</taxon>
    </lineage>
</organism>
<protein>
    <submittedName>
        <fullName evidence="3">Uncharacterized protein</fullName>
    </submittedName>
</protein>
<keyword evidence="4" id="KW-1185">Reference proteome</keyword>
<name>A0A0D2F2I5_9EURO</name>
<dbReference type="InterPro" id="IPR025444">
    <property type="entry name" value="Monooxy_af470"/>
</dbReference>
<sequence length="301" mass="34420">MAFQSLLPPTAKRPKSQMRWPGPSKQLFHAVRQSCSISTWLLLGALLQSLVVFIIPRFYAMLPSILILGARLADTLAITWGWKKNPYLEGAFLHRTSPQIPDEDGNFHAEPSSEKVVVFMLGFKSNHPLGIFAPHVKEVGDSFTHMISELEKAGPDSGYYGGSAWTSQDKNGATENLILSYWRSTEDVHRYAYSPLHRETWDWWNKHIKEVDHIGINHEIFEVEKKHWEAIYVNFQPTLLGATTYLRKGDKLIGGTVEDQWISPLVDARRGKLRSSAGRLGRDPRELYEQFEVKEEQVMYP</sequence>
<dbReference type="GeneID" id="25328434"/>
<reference evidence="3 4" key="1">
    <citation type="submission" date="2015-01" db="EMBL/GenBank/DDBJ databases">
        <title>The Genome Sequence of Exophiala xenobiotica CBS118157.</title>
        <authorList>
            <consortium name="The Broad Institute Genomics Platform"/>
            <person name="Cuomo C."/>
            <person name="de Hoog S."/>
            <person name="Gorbushina A."/>
            <person name="Stielow B."/>
            <person name="Teixiera M."/>
            <person name="Abouelleil A."/>
            <person name="Chapman S.B."/>
            <person name="Priest M."/>
            <person name="Young S.K."/>
            <person name="Wortman J."/>
            <person name="Nusbaum C."/>
            <person name="Birren B."/>
        </authorList>
    </citation>
    <scope>NUCLEOTIDE SEQUENCE [LARGE SCALE GENOMIC DNA]</scope>
    <source>
        <strain evidence="3 4">CBS 118157</strain>
    </source>
</reference>
<dbReference type="Proteomes" id="UP000054342">
    <property type="component" value="Unassembled WGS sequence"/>
</dbReference>
<keyword evidence="2" id="KW-0472">Membrane</keyword>
<keyword evidence="2" id="KW-0812">Transmembrane</keyword>
<dbReference type="AlphaFoldDB" id="A0A0D2F2I5"/>